<keyword evidence="5" id="KW-1133">Transmembrane helix</keyword>
<dbReference type="InterPro" id="IPR035976">
    <property type="entry name" value="Sushi/SCR/CCP_sf"/>
</dbReference>
<keyword evidence="3" id="KW-0768">Sushi</keyword>
<feature type="disulfide bond" evidence="3">
    <location>
        <begin position="187"/>
        <end position="230"/>
    </location>
</feature>
<keyword evidence="2 3" id="KW-1015">Disulfide bond</keyword>
<evidence type="ECO:0000256" key="3">
    <source>
        <dbReference type="PROSITE-ProRule" id="PRU00302"/>
    </source>
</evidence>
<feature type="chain" id="PRO_5018710727" evidence="6">
    <location>
        <begin position="29"/>
        <end position="385"/>
    </location>
</feature>
<dbReference type="Pfam" id="PF00084">
    <property type="entry name" value="Sushi"/>
    <property type="match status" value="3"/>
</dbReference>
<evidence type="ECO:0000256" key="2">
    <source>
        <dbReference type="ARBA" id="ARBA00023157"/>
    </source>
</evidence>
<feature type="region of interest" description="Disordered" evidence="4">
    <location>
        <begin position="248"/>
        <end position="280"/>
    </location>
</feature>
<dbReference type="PANTHER" id="PTHR45656:SF15">
    <property type="entry name" value="SUSHI DOMAIN-CONTAINING PROTEIN"/>
    <property type="match status" value="1"/>
</dbReference>
<accession>A0A3Q2DE34</accession>
<dbReference type="Gene3D" id="2.10.70.10">
    <property type="entry name" value="Complement Module, domain 1"/>
    <property type="match status" value="3"/>
</dbReference>
<feature type="compositionally biased region" description="Polar residues" evidence="4">
    <location>
        <begin position="257"/>
        <end position="280"/>
    </location>
</feature>
<evidence type="ECO:0000259" key="7">
    <source>
        <dbReference type="PROSITE" id="PS50923"/>
    </source>
</evidence>
<dbReference type="SMART" id="SM00032">
    <property type="entry name" value="CCP"/>
    <property type="match status" value="3"/>
</dbReference>
<dbReference type="STRING" id="28743.ENSCVAP00000017172"/>
<keyword evidence="5" id="KW-0812">Transmembrane</keyword>
<reference evidence="8" key="2">
    <citation type="submission" date="2025-09" db="UniProtKB">
        <authorList>
            <consortium name="Ensembl"/>
        </authorList>
    </citation>
    <scope>IDENTIFICATION</scope>
</reference>
<protein>
    <submittedName>
        <fullName evidence="8">Complement factor H-like</fullName>
    </submittedName>
</protein>
<dbReference type="InterPro" id="IPR051277">
    <property type="entry name" value="SEZ6_CSMD_C4BPB_Regulators"/>
</dbReference>
<evidence type="ECO:0000256" key="1">
    <source>
        <dbReference type="ARBA" id="ARBA00022737"/>
    </source>
</evidence>
<feature type="domain" description="Sushi" evidence="7">
    <location>
        <begin position="185"/>
        <end position="245"/>
    </location>
</feature>
<feature type="disulfide bond" evidence="3">
    <location>
        <begin position="61"/>
        <end position="88"/>
    </location>
</feature>
<name>A0A3Q2DE34_CYPVA</name>
<keyword evidence="9" id="KW-1185">Reference proteome</keyword>
<sequence>MEALLDISRRETCRLALLLHLFVFSAAAQCLRPEVGENWILTEETLLKNDFPEGSEATLECDNGYEKKNGSVTINCINGKWSESDIVCKSEFLLTSILKPPKMLYVIILIYSIFCIDIYFSFLQITEKDCGPPPPEPHMTFDDSEGTLFGSKVRTLCEEGYRISGSSFRHCYASGWFGRGSCNIVTCPIPTEVENGTISWESDKKPEYGQIINFTCNPGYRLNGSERIMCSKTGKYDPLPPTCIVSTSTPRPKPVTTLASMRSSTQKQDNRSSLPKRTAGTTILPYSTSSVYKDQNLQTINVNKSNSEYLFSSLHMISKPVVICWSFKKCICFFTGHLPVIVSVILVTIVGLIFIFMLNKCLDKRKGSYDTGEDLKPELLHFQTL</sequence>
<feature type="signal peptide" evidence="6">
    <location>
        <begin position="1"/>
        <end position="28"/>
    </location>
</feature>
<keyword evidence="5" id="KW-0472">Membrane</keyword>
<feature type="domain" description="Sushi" evidence="7">
    <location>
        <begin position="28"/>
        <end position="90"/>
    </location>
</feature>
<reference evidence="8" key="1">
    <citation type="submission" date="2025-08" db="UniProtKB">
        <authorList>
            <consortium name="Ensembl"/>
        </authorList>
    </citation>
    <scope>IDENTIFICATION</scope>
</reference>
<feature type="domain" description="Sushi" evidence="7">
    <location>
        <begin position="128"/>
        <end position="184"/>
    </location>
</feature>
<feature type="transmembrane region" description="Helical" evidence="5">
    <location>
        <begin position="338"/>
        <end position="358"/>
    </location>
</feature>
<organism evidence="8 9">
    <name type="scientific">Cyprinodon variegatus</name>
    <name type="common">Sheepshead minnow</name>
    <dbReference type="NCBI Taxonomy" id="28743"/>
    <lineage>
        <taxon>Eukaryota</taxon>
        <taxon>Metazoa</taxon>
        <taxon>Chordata</taxon>
        <taxon>Craniata</taxon>
        <taxon>Vertebrata</taxon>
        <taxon>Euteleostomi</taxon>
        <taxon>Actinopterygii</taxon>
        <taxon>Neopterygii</taxon>
        <taxon>Teleostei</taxon>
        <taxon>Neoteleostei</taxon>
        <taxon>Acanthomorphata</taxon>
        <taxon>Ovalentaria</taxon>
        <taxon>Atherinomorphae</taxon>
        <taxon>Cyprinodontiformes</taxon>
        <taxon>Cyprinodontidae</taxon>
        <taxon>Cyprinodon</taxon>
    </lineage>
</organism>
<feature type="disulfide bond" evidence="3">
    <location>
        <begin position="216"/>
        <end position="243"/>
    </location>
</feature>
<dbReference type="PROSITE" id="PS50923">
    <property type="entry name" value="SUSHI"/>
    <property type="match status" value="3"/>
</dbReference>
<evidence type="ECO:0000256" key="5">
    <source>
        <dbReference type="SAM" id="Phobius"/>
    </source>
</evidence>
<dbReference type="GeneTree" id="ENSGT00940000163310"/>
<keyword evidence="6" id="KW-0732">Signal</keyword>
<dbReference type="Ensembl" id="ENSCVAT00000032196.1">
    <property type="protein sequence ID" value="ENSCVAP00000017172.1"/>
    <property type="gene ID" value="ENSCVAG00000020209.1"/>
</dbReference>
<proteinExistence type="predicted"/>
<dbReference type="PANTHER" id="PTHR45656">
    <property type="entry name" value="PROTEIN CBR-CLEC-78"/>
    <property type="match status" value="1"/>
</dbReference>
<comment type="caution">
    <text evidence="3">Lacks conserved residue(s) required for the propagation of feature annotation.</text>
</comment>
<evidence type="ECO:0000313" key="8">
    <source>
        <dbReference type="Ensembl" id="ENSCVAP00000017172.1"/>
    </source>
</evidence>
<dbReference type="AlphaFoldDB" id="A0A3Q2DE34"/>
<feature type="transmembrane region" description="Helical" evidence="5">
    <location>
        <begin position="103"/>
        <end position="122"/>
    </location>
</feature>
<dbReference type="InterPro" id="IPR000436">
    <property type="entry name" value="Sushi_SCR_CCP_dom"/>
</dbReference>
<keyword evidence="1" id="KW-0677">Repeat</keyword>
<dbReference type="Proteomes" id="UP000265020">
    <property type="component" value="Unassembled WGS sequence"/>
</dbReference>
<dbReference type="CDD" id="cd00033">
    <property type="entry name" value="CCP"/>
    <property type="match status" value="3"/>
</dbReference>
<evidence type="ECO:0000313" key="9">
    <source>
        <dbReference type="Proteomes" id="UP000265020"/>
    </source>
</evidence>
<dbReference type="SUPFAM" id="SSF57535">
    <property type="entry name" value="Complement control module/SCR domain"/>
    <property type="match status" value="3"/>
</dbReference>
<evidence type="ECO:0000256" key="4">
    <source>
        <dbReference type="SAM" id="MobiDB-lite"/>
    </source>
</evidence>
<evidence type="ECO:0000256" key="6">
    <source>
        <dbReference type="SAM" id="SignalP"/>
    </source>
</evidence>